<dbReference type="Proteomes" id="UP000577362">
    <property type="component" value="Unassembled WGS sequence"/>
</dbReference>
<evidence type="ECO:0000313" key="8">
    <source>
        <dbReference type="Proteomes" id="UP000577362"/>
    </source>
</evidence>
<proteinExistence type="predicted"/>
<dbReference type="PROSITE" id="PS50977">
    <property type="entry name" value="HTH_TETR_2"/>
    <property type="match status" value="1"/>
</dbReference>
<protein>
    <submittedName>
        <fullName evidence="7">AcrR family transcriptional regulator</fullName>
    </submittedName>
</protein>
<evidence type="ECO:0000313" key="7">
    <source>
        <dbReference type="EMBL" id="MBB4018554.1"/>
    </source>
</evidence>
<dbReference type="AlphaFoldDB" id="A0A840BZF1"/>
<comment type="caution">
    <text evidence="7">The sequence shown here is derived from an EMBL/GenBank/DDBJ whole genome shotgun (WGS) entry which is preliminary data.</text>
</comment>
<dbReference type="Pfam" id="PF08361">
    <property type="entry name" value="TetR_C_2"/>
    <property type="match status" value="1"/>
</dbReference>
<evidence type="ECO:0000259" key="6">
    <source>
        <dbReference type="PROSITE" id="PS50977"/>
    </source>
</evidence>
<keyword evidence="4" id="KW-0804">Transcription</keyword>
<dbReference type="EMBL" id="JACIEN010000004">
    <property type="protein sequence ID" value="MBB4018554.1"/>
    <property type="molecule type" value="Genomic_DNA"/>
</dbReference>
<dbReference type="SUPFAM" id="SSF48498">
    <property type="entry name" value="Tetracyclin repressor-like, C-terminal domain"/>
    <property type="match status" value="1"/>
</dbReference>
<dbReference type="InterPro" id="IPR036271">
    <property type="entry name" value="Tet_transcr_reg_TetR-rel_C_sf"/>
</dbReference>
<keyword evidence="8" id="KW-1185">Reference proteome</keyword>
<organism evidence="7 8">
    <name type="scientific">Chelatococcus caeni</name>
    <dbReference type="NCBI Taxonomy" id="1348468"/>
    <lineage>
        <taxon>Bacteria</taxon>
        <taxon>Pseudomonadati</taxon>
        <taxon>Pseudomonadota</taxon>
        <taxon>Alphaproteobacteria</taxon>
        <taxon>Hyphomicrobiales</taxon>
        <taxon>Chelatococcaceae</taxon>
        <taxon>Chelatococcus</taxon>
    </lineage>
</organism>
<dbReference type="InterPro" id="IPR050109">
    <property type="entry name" value="HTH-type_TetR-like_transc_reg"/>
</dbReference>
<keyword evidence="2" id="KW-0805">Transcription regulation</keyword>
<dbReference type="GO" id="GO:0000976">
    <property type="term" value="F:transcription cis-regulatory region binding"/>
    <property type="evidence" value="ECO:0007669"/>
    <property type="project" value="TreeGrafter"/>
</dbReference>
<name>A0A840BZF1_9HYPH</name>
<dbReference type="InterPro" id="IPR009057">
    <property type="entry name" value="Homeodomain-like_sf"/>
</dbReference>
<dbReference type="RefSeq" id="WP_019401835.1">
    <property type="nucleotide sequence ID" value="NZ_JACIEN010000004.1"/>
</dbReference>
<feature type="domain" description="HTH tetR-type" evidence="6">
    <location>
        <begin position="9"/>
        <end position="69"/>
    </location>
</feature>
<gene>
    <name evidence="7" type="ORF">GGR16_003601</name>
</gene>
<evidence type="ECO:0000256" key="4">
    <source>
        <dbReference type="ARBA" id="ARBA00023163"/>
    </source>
</evidence>
<evidence type="ECO:0000256" key="1">
    <source>
        <dbReference type="ARBA" id="ARBA00022491"/>
    </source>
</evidence>
<dbReference type="SUPFAM" id="SSF46689">
    <property type="entry name" value="Homeodomain-like"/>
    <property type="match status" value="1"/>
</dbReference>
<keyword evidence="1" id="KW-0678">Repressor</keyword>
<dbReference type="GO" id="GO:0003700">
    <property type="term" value="F:DNA-binding transcription factor activity"/>
    <property type="evidence" value="ECO:0007669"/>
    <property type="project" value="TreeGrafter"/>
</dbReference>
<dbReference type="Gene3D" id="1.10.357.10">
    <property type="entry name" value="Tetracycline Repressor, domain 2"/>
    <property type="match status" value="1"/>
</dbReference>
<dbReference type="InterPro" id="IPR013572">
    <property type="entry name" value="Tscrpt_reg_MAATS_C"/>
</dbReference>
<accession>A0A840BZF1</accession>
<reference evidence="7 8" key="1">
    <citation type="submission" date="2020-08" db="EMBL/GenBank/DDBJ databases">
        <title>Genomic Encyclopedia of Type Strains, Phase IV (KMG-IV): sequencing the most valuable type-strain genomes for metagenomic binning, comparative biology and taxonomic classification.</title>
        <authorList>
            <person name="Goeker M."/>
        </authorList>
    </citation>
    <scope>NUCLEOTIDE SEQUENCE [LARGE SCALE GENOMIC DNA]</scope>
    <source>
        <strain evidence="7 8">DSM 103737</strain>
    </source>
</reference>
<evidence type="ECO:0000256" key="3">
    <source>
        <dbReference type="ARBA" id="ARBA00023125"/>
    </source>
</evidence>
<dbReference type="PANTHER" id="PTHR30055">
    <property type="entry name" value="HTH-TYPE TRANSCRIPTIONAL REGULATOR RUTR"/>
    <property type="match status" value="1"/>
</dbReference>
<evidence type="ECO:0000256" key="5">
    <source>
        <dbReference type="PROSITE-ProRule" id="PRU00335"/>
    </source>
</evidence>
<evidence type="ECO:0000256" key="2">
    <source>
        <dbReference type="ARBA" id="ARBA00023015"/>
    </source>
</evidence>
<dbReference type="Pfam" id="PF00440">
    <property type="entry name" value="TetR_N"/>
    <property type="match status" value="1"/>
</dbReference>
<dbReference type="InterPro" id="IPR001647">
    <property type="entry name" value="HTH_TetR"/>
</dbReference>
<feature type="DNA-binding region" description="H-T-H motif" evidence="5">
    <location>
        <begin position="32"/>
        <end position="51"/>
    </location>
</feature>
<sequence>MRRTKAEAEQTREAVLDAAAEVFFEHGAERATLEQIARRAGVTRGAIYWHFKDKAEVLKALRESTRLPQEDLLEHALAHGHEDPLGLLETAGVAILEIVAADERRQRIHAILSRTYATSGPMAEVAAQVEEINRDVADRLLRIMQLAERGGTLAPGWQPETAARALQCVFGGLLNEWLRSNRAFSLVEVGAKLVRTLIAGMRA</sequence>
<keyword evidence="3 5" id="KW-0238">DNA-binding</keyword>
<dbReference type="PANTHER" id="PTHR30055:SF240">
    <property type="entry name" value="HTH-TYPE TRANSCRIPTIONAL REGULATOR ACRR"/>
    <property type="match status" value="1"/>
</dbReference>
<dbReference type="PRINTS" id="PR00455">
    <property type="entry name" value="HTHTETR"/>
</dbReference>